<keyword evidence="4" id="KW-0732">Signal</keyword>
<evidence type="ECO:0000313" key="8">
    <source>
        <dbReference type="Proteomes" id="UP000262379"/>
    </source>
</evidence>
<keyword evidence="3" id="KW-0998">Cell outer membrane</keyword>
<dbReference type="PANTHER" id="PTHR34597">
    <property type="entry name" value="SLR1661 PROTEIN"/>
    <property type="match status" value="1"/>
</dbReference>
<feature type="domain" description="Polypeptide-transport-associated ShlB-type" evidence="6">
    <location>
        <begin position="85"/>
        <end position="146"/>
    </location>
</feature>
<evidence type="ECO:0000259" key="5">
    <source>
        <dbReference type="Pfam" id="PF03865"/>
    </source>
</evidence>
<comment type="caution">
    <text evidence="7">The sequence shown here is derived from an EMBL/GenBank/DDBJ whole genome shotgun (WGS) entry which is preliminary data.</text>
</comment>
<feature type="chain" id="PRO_5017010111" evidence="4">
    <location>
        <begin position="29"/>
        <end position="580"/>
    </location>
</feature>
<dbReference type="Proteomes" id="UP000262379">
    <property type="component" value="Unassembled WGS sequence"/>
</dbReference>
<dbReference type="PANTHER" id="PTHR34597:SF6">
    <property type="entry name" value="BLR6126 PROTEIN"/>
    <property type="match status" value="1"/>
</dbReference>
<evidence type="ECO:0000256" key="4">
    <source>
        <dbReference type="SAM" id="SignalP"/>
    </source>
</evidence>
<proteinExistence type="predicted"/>
<feature type="domain" description="Haemolysin activator HlyB C-terminal" evidence="5">
    <location>
        <begin position="209"/>
        <end position="512"/>
    </location>
</feature>
<dbReference type="RefSeq" id="WP_116624554.1">
    <property type="nucleotide sequence ID" value="NZ_QURN01000010.1"/>
</dbReference>
<feature type="signal peptide" evidence="4">
    <location>
        <begin position="1"/>
        <end position="28"/>
    </location>
</feature>
<dbReference type="Pfam" id="PF03865">
    <property type="entry name" value="ShlB"/>
    <property type="match status" value="1"/>
</dbReference>
<evidence type="ECO:0000256" key="2">
    <source>
        <dbReference type="ARBA" id="ARBA00022692"/>
    </source>
</evidence>
<evidence type="ECO:0000259" key="6">
    <source>
        <dbReference type="Pfam" id="PF08479"/>
    </source>
</evidence>
<dbReference type="AlphaFoldDB" id="A0A371XCN0"/>
<dbReference type="GO" id="GO:0008320">
    <property type="term" value="F:protein transmembrane transporter activity"/>
    <property type="evidence" value="ECO:0007669"/>
    <property type="project" value="TreeGrafter"/>
</dbReference>
<reference evidence="8" key="1">
    <citation type="submission" date="2018-08" db="EMBL/GenBank/DDBJ databases">
        <authorList>
            <person name="Im W.T."/>
        </authorList>
    </citation>
    <scope>NUCLEOTIDE SEQUENCE [LARGE SCALE GENOMIC DNA]</scope>
    <source>
        <strain evidence="8">LA-28</strain>
    </source>
</reference>
<dbReference type="Gene3D" id="3.10.20.310">
    <property type="entry name" value="membrane protein fhac"/>
    <property type="match status" value="1"/>
</dbReference>
<evidence type="ECO:0000313" key="7">
    <source>
        <dbReference type="EMBL" id="RFC66972.1"/>
    </source>
</evidence>
<accession>A0A371XCN0</accession>
<dbReference type="InterPro" id="IPR051544">
    <property type="entry name" value="TPS_OM_transporter"/>
</dbReference>
<keyword evidence="2" id="KW-0812">Transmembrane</keyword>
<dbReference type="InterPro" id="IPR013686">
    <property type="entry name" value="Polypept-transport_assoc_ShlB"/>
</dbReference>
<dbReference type="InterPro" id="IPR005565">
    <property type="entry name" value="Hemolysn_activator_HlyB_C"/>
</dbReference>
<keyword evidence="8" id="KW-1185">Reference proteome</keyword>
<evidence type="ECO:0000256" key="1">
    <source>
        <dbReference type="ARBA" id="ARBA00022452"/>
    </source>
</evidence>
<keyword evidence="1" id="KW-0472">Membrane</keyword>
<name>A0A371XCN0_9HYPH</name>
<keyword evidence="1" id="KW-1134">Transmembrane beta strand</keyword>
<dbReference type="Pfam" id="PF08479">
    <property type="entry name" value="POTRA_2"/>
    <property type="match status" value="1"/>
</dbReference>
<dbReference type="EMBL" id="QURN01000010">
    <property type="protein sequence ID" value="RFC66972.1"/>
    <property type="molecule type" value="Genomic_DNA"/>
</dbReference>
<dbReference type="Gene3D" id="2.40.160.50">
    <property type="entry name" value="membrane protein fhac: a member of the omp85/tpsb transporter family"/>
    <property type="match status" value="1"/>
</dbReference>
<evidence type="ECO:0000256" key="3">
    <source>
        <dbReference type="ARBA" id="ARBA00023237"/>
    </source>
</evidence>
<dbReference type="GO" id="GO:0046819">
    <property type="term" value="P:protein secretion by the type V secretion system"/>
    <property type="evidence" value="ECO:0007669"/>
    <property type="project" value="TreeGrafter"/>
</dbReference>
<sequence length="580" mass="61608">MSAFHKKHRLLALSTVYIALTSAHPAFAQTASQIVPPSYAPPTIQQGQGGIVVSEGTGLATPKGAEALKVKLSGLAVSGGLPALQAETKAIEQRLTSRQVSGADLFAAARDLETAYARAGYILVRVSLPPQTVRDGESLKLVVTNGQVEKIDASALPERARKRVEAILSPLVNKPGVTKAELERKMLLAGDVPGLMLRSTLKAGETPGSTVIAVDGKYNPVTFTTGVDNGLSDELGDWSANIGANLNNVLGLGEVTYLRLSGYPGFDDSIFESKPRNRQIAGGVILPLGIDGLWLNLEGVDSRTHPKTELALSSLDHYSKLSARLGYSWVRSRNFNTSTVLSFDATNEKQQLDVGTGDHLDFSEDRVRALRFTQNADTYFSFGGFLSGSATLSLGLDALGARHATAALPLSREGAEPDFTKFEVELHYNQSFASDAVRLSLAGKAQTSFGDPLVSSEQMGLGGFNWLSAYESGAIQGDSALVARGDLAFPLTRSPYEIAPNFGATVVPYVFAAAGLAKLENPTALEEANTHATSFGAGVHFGLGQKASQNASDLMLEFAHGTSSNDETENRFNIRFAAQF</sequence>
<dbReference type="GO" id="GO:0098046">
    <property type="term" value="C:type V protein secretion system complex"/>
    <property type="evidence" value="ECO:0007669"/>
    <property type="project" value="TreeGrafter"/>
</dbReference>
<protein>
    <submittedName>
        <fullName evidence="7">ShlB/FhaC/HecB family hemolysin secretion/activation protein</fullName>
    </submittedName>
</protein>
<gene>
    <name evidence="7" type="ORF">DY251_14135</name>
</gene>
<organism evidence="7 8">
    <name type="scientific">Mesorhizobium denitrificans</name>
    <dbReference type="NCBI Taxonomy" id="2294114"/>
    <lineage>
        <taxon>Bacteria</taxon>
        <taxon>Pseudomonadati</taxon>
        <taxon>Pseudomonadota</taxon>
        <taxon>Alphaproteobacteria</taxon>
        <taxon>Hyphomicrobiales</taxon>
        <taxon>Phyllobacteriaceae</taxon>
        <taxon>Mesorhizobium</taxon>
    </lineage>
</organism>